<reference evidence="1" key="1">
    <citation type="journal article" date="2020" name="Nature">
        <title>Giant virus diversity and host interactions through global metagenomics.</title>
        <authorList>
            <person name="Schulz F."/>
            <person name="Roux S."/>
            <person name="Paez-Espino D."/>
            <person name="Jungbluth S."/>
            <person name="Walsh D.A."/>
            <person name="Denef V.J."/>
            <person name="McMahon K.D."/>
            <person name="Konstantinidis K.T."/>
            <person name="Eloe-Fadrosh E.A."/>
            <person name="Kyrpides N.C."/>
            <person name="Woyke T."/>
        </authorList>
    </citation>
    <scope>NUCLEOTIDE SEQUENCE</scope>
    <source>
        <strain evidence="1">GVMAG-M-3300021962-46</strain>
    </source>
</reference>
<name>A0A6C0CR69_9ZZZZ</name>
<sequence length="152" mass="18485">MEESNDIIYVRKKRFIPLKNPLNNVPHLTEDNFNKICTNFYTDLEKQYKEEQEEFQKIIQNYHTQIQQMHERIKDSYKNLFQFMLNHVYDDDKKELLEAIHLMLEHPHYAESFSEIIKNVIRLINEGKRPGLVHDDAQYVYGTKPLYFDFEI</sequence>
<dbReference type="AlphaFoldDB" id="A0A6C0CR69"/>
<proteinExistence type="predicted"/>
<evidence type="ECO:0000313" key="1">
    <source>
        <dbReference type="EMBL" id="QHT07048.1"/>
    </source>
</evidence>
<protein>
    <submittedName>
        <fullName evidence="1">Uncharacterized protein</fullName>
    </submittedName>
</protein>
<organism evidence="1">
    <name type="scientific">viral metagenome</name>
    <dbReference type="NCBI Taxonomy" id="1070528"/>
    <lineage>
        <taxon>unclassified sequences</taxon>
        <taxon>metagenomes</taxon>
        <taxon>organismal metagenomes</taxon>
    </lineage>
</organism>
<accession>A0A6C0CR69</accession>
<dbReference type="EMBL" id="MN739479">
    <property type="protein sequence ID" value="QHT07048.1"/>
    <property type="molecule type" value="Genomic_DNA"/>
</dbReference>